<dbReference type="AlphaFoldDB" id="A0A242N8J8"/>
<feature type="compositionally biased region" description="Basic and acidic residues" evidence="1">
    <location>
        <begin position="19"/>
        <end position="31"/>
    </location>
</feature>
<proteinExistence type="predicted"/>
<gene>
    <name evidence="2" type="ORF">PAMC26510_04025</name>
</gene>
<sequence length="49" mass="5399">MASFAAQQPHAGDHVPAVPDERSHSCSDEPRFPGPRRACANTEPWRTAR</sequence>
<accession>A0A242N8J8</accession>
<protein>
    <submittedName>
        <fullName evidence="2">Oligopeptide transport system permease protein OppB</fullName>
    </submittedName>
</protein>
<dbReference type="EMBL" id="NBTY01000017">
    <property type="protein sequence ID" value="OTP79943.1"/>
    <property type="molecule type" value="Genomic_DNA"/>
</dbReference>
<reference evidence="2 3" key="1">
    <citation type="submission" date="2017-03" db="EMBL/GenBank/DDBJ databases">
        <title>Genome analysis of strain PAMC 26510.</title>
        <authorList>
            <person name="Oh H.-M."/>
            <person name="Yang J.-A."/>
        </authorList>
    </citation>
    <scope>NUCLEOTIDE SEQUENCE [LARGE SCALE GENOMIC DNA]</scope>
    <source>
        <strain evidence="2 3">PAMC 26510</strain>
    </source>
</reference>
<dbReference type="Proteomes" id="UP000194546">
    <property type="component" value="Unassembled WGS sequence"/>
</dbReference>
<feature type="region of interest" description="Disordered" evidence="1">
    <location>
        <begin position="1"/>
        <end position="49"/>
    </location>
</feature>
<name>A0A242N8J8_CABSO</name>
<evidence type="ECO:0000313" key="2">
    <source>
        <dbReference type="EMBL" id="OTP79943.1"/>
    </source>
</evidence>
<evidence type="ECO:0000256" key="1">
    <source>
        <dbReference type="SAM" id="MobiDB-lite"/>
    </source>
</evidence>
<organism evidence="2 3">
    <name type="scientific">Caballeronia sordidicola</name>
    <name type="common">Burkholderia sordidicola</name>
    <dbReference type="NCBI Taxonomy" id="196367"/>
    <lineage>
        <taxon>Bacteria</taxon>
        <taxon>Pseudomonadati</taxon>
        <taxon>Pseudomonadota</taxon>
        <taxon>Betaproteobacteria</taxon>
        <taxon>Burkholderiales</taxon>
        <taxon>Burkholderiaceae</taxon>
        <taxon>Caballeronia</taxon>
    </lineage>
</organism>
<comment type="caution">
    <text evidence="2">The sequence shown here is derived from an EMBL/GenBank/DDBJ whole genome shotgun (WGS) entry which is preliminary data.</text>
</comment>
<evidence type="ECO:0000313" key="3">
    <source>
        <dbReference type="Proteomes" id="UP000194546"/>
    </source>
</evidence>